<comment type="similarity">
    <text evidence="9">Belongs to the G-protein coupled receptor 1 family.</text>
</comment>
<dbReference type="OrthoDB" id="10044919at2759"/>
<keyword evidence="4 10" id="KW-1133">Transmembrane helix</keyword>
<comment type="subcellular location">
    <subcellularLocation>
        <location evidence="1">Cell membrane</location>
        <topology evidence="1">Multi-pass membrane protein</topology>
    </subcellularLocation>
</comment>
<evidence type="ECO:0000256" key="3">
    <source>
        <dbReference type="ARBA" id="ARBA00022692"/>
    </source>
</evidence>
<dbReference type="InterPro" id="IPR017452">
    <property type="entry name" value="GPCR_Rhodpsn_7TM"/>
</dbReference>
<keyword evidence="7 9" id="KW-0675">Receptor</keyword>
<feature type="transmembrane region" description="Helical" evidence="10">
    <location>
        <begin position="147"/>
        <end position="164"/>
    </location>
</feature>
<dbReference type="PANTHER" id="PTHR24228">
    <property type="entry name" value="B2 BRADYKININ RECEPTOR/ANGIOTENSIN II RECEPTOR"/>
    <property type="match status" value="1"/>
</dbReference>
<proteinExistence type="evidence at transcript level"/>
<dbReference type="PRINTS" id="PR00237">
    <property type="entry name" value="GPCRRHODOPSN"/>
</dbReference>
<evidence type="ECO:0000256" key="5">
    <source>
        <dbReference type="ARBA" id="ARBA00023040"/>
    </source>
</evidence>
<feature type="transmembrane region" description="Helical" evidence="10">
    <location>
        <begin position="106"/>
        <end position="126"/>
    </location>
</feature>
<dbReference type="CDD" id="cd00637">
    <property type="entry name" value="7tm_classA_rhodopsin-like"/>
    <property type="match status" value="1"/>
</dbReference>
<dbReference type="PROSITE" id="PS00237">
    <property type="entry name" value="G_PROTEIN_RECEP_F1_1"/>
    <property type="match status" value="1"/>
</dbReference>
<dbReference type="GO" id="GO:0004930">
    <property type="term" value="F:G protein-coupled receptor activity"/>
    <property type="evidence" value="ECO:0007669"/>
    <property type="project" value="UniProtKB-KW"/>
</dbReference>
<keyword evidence="2" id="KW-1003">Cell membrane</keyword>
<protein>
    <submittedName>
        <fullName evidence="12">GCR029</fullName>
    </submittedName>
</protein>
<feature type="transmembrane region" description="Helical" evidence="10">
    <location>
        <begin position="66"/>
        <end position="91"/>
    </location>
</feature>
<feature type="transmembrane region" description="Helical" evidence="10">
    <location>
        <begin position="251"/>
        <end position="270"/>
    </location>
</feature>
<organism evidence="12">
    <name type="scientific">Schmidtea mediterranea</name>
    <name type="common">Freshwater planarian flatworm</name>
    <dbReference type="NCBI Taxonomy" id="79327"/>
    <lineage>
        <taxon>Eukaryota</taxon>
        <taxon>Metazoa</taxon>
        <taxon>Spiralia</taxon>
        <taxon>Lophotrochozoa</taxon>
        <taxon>Platyhelminthes</taxon>
        <taxon>Rhabditophora</taxon>
        <taxon>Seriata</taxon>
        <taxon>Tricladida</taxon>
        <taxon>Continenticola</taxon>
        <taxon>Geoplanoidea</taxon>
        <taxon>Dugesiidae</taxon>
        <taxon>Schmidtea</taxon>
    </lineage>
</organism>
<dbReference type="FunFam" id="1.20.1070.10:FF:000345">
    <property type="entry name" value="40S ribosomal protein S27"/>
    <property type="match status" value="1"/>
</dbReference>
<evidence type="ECO:0000256" key="8">
    <source>
        <dbReference type="ARBA" id="ARBA00023224"/>
    </source>
</evidence>
<keyword evidence="3 9" id="KW-0812">Transmembrane</keyword>
<dbReference type="PROSITE" id="PS50262">
    <property type="entry name" value="G_PROTEIN_RECEP_F1_2"/>
    <property type="match status" value="1"/>
</dbReference>
<keyword evidence="5 9" id="KW-0297">G-protein coupled receptor</keyword>
<evidence type="ECO:0000256" key="1">
    <source>
        <dbReference type="ARBA" id="ARBA00004651"/>
    </source>
</evidence>
<dbReference type="SUPFAM" id="SSF81321">
    <property type="entry name" value="Family A G protein-coupled receptor-like"/>
    <property type="match status" value="1"/>
</dbReference>
<dbReference type="GO" id="GO:0005886">
    <property type="term" value="C:plasma membrane"/>
    <property type="evidence" value="ECO:0007669"/>
    <property type="project" value="UniProtKB-SubCell"/>
</dbReference>
<dbReference type="InterPro" id="IPR000276">
    <property type="entry name" value="GPCR_Rhodpsn"/>
</dbReference>
<evidence type="ECO:0000256" key="7">
    <source>
        <dbReference type="ARBA" id="ARBA00023170"/>
    </source>
</evidence>
<feature type="domain" description="G-protein coupled receptors family 1 profile" evidence="11">
    <location>
        <begin position="45"/>
        <end position="299"/>
    </location>
</feature>
<evidence type="ECO:0000256" key="9">
    <source>
        <dbReference type="RuleBase" id="RU000688"/>
    </source>
</evidence>
<keyword evidence="8 9" id="KW-0807">Transducer</keyword>
<sequence length="332" mass="37731">MDLKWILSIQNQTGFIGTDYIYKYPITAITFLVMLTLSTTIGGIGNILTIIAITTIKELNTTGNMFVVNLAITDLAVSLFVNLFNIAGVIIGEMFFRVNRWLCELVGALCLTVCICSLLSITSVGFNRYIFIVHNSLYHKVYTRRNTVLFCIGLWIIAFIAQMGNEIGWGDNAFDRKTLSCIYSRTAARSFTNFFAGFLVMAPIIFTAVCYILIFYHWKKSANRVKEMKGENSKKQNSEANNSMRLARMLFVIYFTFVMCWFPYAVIVLIDFHDSFPAEVHGTLIITAHLNSSLNAILYGFTNIQFRRAYYKLLGLQRFIEKQHPGTISVAI</sequence>
<evidence type="ECO:0000256" key="10">
    <source>
        <dbReference type="SAM" id="Phobius"/>
    </source>
</evidence>
<gene>
    <name evidence="12" type="primary">gcr029</name>
</gene>
<evidence type="ECO:0000256" key="2">
    <source>
        <dbReference type="ARBA" id="ARBA00022475"/>
    </source>
</evidence>
<feature type="transmembrane region" description="Helical" evidence="10">
    <location>
        <begin position="28"/>
        <end position="54"/>
    </location>
</feature>
<reference evidence="12" key="1">
    <citation type="journal article" date="2016" name="PLoS Biol.">
        <title>GPCRs Direct Germline Development and Somatic Gonad Function in Planarians.</title>
        <authorList>
            <person name="Saberi A."/>
            <person name="Jamal A."/>
            <person name="Beets I."/>
            <person name="Schoofs L."/>
            <person name="Newmark P.A."/>
        </authorList>
    </citation>
    <scope>NUCLEOTIDE SEQUENCE</scope>
</reference>
<evidence type="ECO:0000256" key="4">
    <source>
        <dbReference type="ARBA" id="ARBA00022989"/>
    </source>
</evidence>
<evidence type="ECO:0000256" key="6">
    <source>
        <dbReference type="ARBA" id="ARBA00023136"/>
    </source>
</evidence>
<dbReference type="AlphaFoldDB" id="A0A193KUF6"/>
<dbReference type="EMBL" id="KX018848">
    <property type="protein sequence ID" value="ANO39009.1"/>
    <property type="molecule type" value="mRNA"/>
</dbReference>
<feature type="transmembrane region" description="Helical" evidence="10">
    <location>
        <begin position="194"/>
        <end position="218"/>
    </location>
</feature>
<feature type="transmembrane region" description="Helical" evidence="10">
    <location>
        <begin position="282"/>
        <end position="302"/>
    </location>
</feature>
<dbReference type="Pfam" id="PF00001">
    <property type="entry name" value="7tm_1"/>
    <property type="match status" value="1"/>
</dbReference>
<accession>A0A193KUF6</accession>
<keyword evidence="6 10" id="KW-0472">Membrane</keyword>
<evidence type="ECO:0000259" key="11">
    <source>
        <dbReference type="PROSITE" id="PS50262"/>
    </source>
</evidence>
<name>A0A193KUF6_SCHMD</name>
<dbReference type="Gene3D" id="1.20.1070.10">
    <property type="entry name" value="Rhodopsin 7-helix transmembrane proteins"/>
    <property type="match status" value="1"/>
</dbReference>
<dbReference type="PANTHER" id="PTHR24228:SF75">
    <property type="entry name" value="G-PROTEIN COUPLED RECEPTORS FAMILY 1 PROFILE DOMAIN-CONTAINING PROTEIN"/>
    <property type="match status" value="1"/>
</dbReference>
<dbReference type="SMART" id="SM01381">
    <property type="entry name" value="7TM_GPCR_Srsx"/>
    <property type="match status" value="1"/>
</dbReference>
<evidence type="ECO:0000313" key="12">
    <source>
        <dbReference type="EMBL" id="ANO39009.1"/>
    </source>
</evidence>